<comment type="caution">
    <text evidence="1">The sequence shown here is derived from an EMBL/GenBank/DDBJ whole genome shotgun (WGS) entry which is preliminary data.</text>
</comment>
<dbReference type="RefSeq" id="WP_323445195.1">
    <property type="nucleotide sequence ID" value="NZ_BSBI01000001.1"/>
</dbReference>
<evidence type="ECO:0000313" key="1">
    <source>
        <dbReference type="EMBL" id="GLF93093.1"/>
    </source>
</evidence>
<reference evidence="1 2" key="1">
    <citation type="submission" date="2022-10" db="EMBL/GenBank/DDBJ databases">
        <title>Draft genome sequence of Streptomyces sp. YSPA8.</title>
        <authorList>
            <person name="Moriuchi R."/>
            <person name="Dohra H."/>
            <person name="Yamamura H."/>
            <person name="Kodani S."/>
        </authorList>
    </citation>
    <scope>NUCLEOTIDE SEQUENCE [LARGE SCALE GENOMIC DNA]</scope>
    <source>
        <strain evidence="1 2">YSPA8</strain>
    </source>
</reference>
<protein>
    <submittedName>
        <fullName evidence="1">Uncharacterized protein</fullName>
    </submittedName>
</protein>
<gene>
    <name evidence="1" type="ORF">SYYSPA8_02370</name>
</gene>
<dbReference type="EMBL" id="BSBI01000001">
    <property type="protein sequence ID" value="GLF93093.1"/>
    <property type="molecule type" value="Genomic_DNA"/>
</dbReference>
<evidence type="ECO:0000313" key="2">
    <source>
        <dbReference type="Proteomes" id="UP001291653"/>
    </source>
</evidence>
<proteinExistence type="predicted"/>
<name>A0ABQ5NRU0_9ACTN</name>
<dbReference type="Proteomes" id="UP001291653">
    <property type="component" value="Unassembled WGS sequence"/>
</dbReference>
<sequence>MRLPIDPQADYARRAWVACPSCDDARSCATCADRRNCGEHWRYLISNKGPVLHLQCPGCTHLWSFDTRPGIPGPAVGDHA</sequence>
<organism evidence="1 2">
    <name type="scientific">Streptomyces yaizuensis</name>
    <dbReference type="NCBI Taxonomy" id="2989713"/>
    <lineage>
        <taxon>Bacteria</taxon>
        <taxon>Bacillati</taxon>
        <taxon>Actinomycetota</taxon>
        <taxon>Actinomycetes</taxon>
        <taxon>Kitasatosporales</taxon>
        <taxon>Streptomycetaceae</taxon>
        <taxon>Streptomyces</taxon>
    </lineage>
</organism>
<accession>A0ABQ5NRU0</accession>
<keyword evidence="2" id="KW-1185">Reference proteome</keyword>